<dbReference type="RefSeq" id="WP_212521991.1">
    <property type="nucleotide sequence ID" value="NZ_JAGSOH010000163.1"/>
</dbReference>
<protein>
    <submittedName>
        <fullName evidence="1">Uncharacterized protein</fullName>
    </submittedName>
</protein>
<name>A0A941EI00_9ACTN</name>
<reference evidence="1" key="1">
    <citation type="submission" date="2021-04" db="EMBL/GenBank/DDBJ databases">
        <title>Genome based classification of Actinospica acidithermotolerans sp. nov., an actinobacterium isolated from an Indonesian hot spring.</title>
        <authorList>
            <person name="Kusuma A.B."/>
            <person name="Putra K.E."/>
            <person name="Nafisah S."/>
            <person name="Loh J."/>
            <person name="Nouioui I."/>
            <person name="Goodfellow M."/>
        </authorList>
    </citation>
    <scope>NUCLEOTIDE SEQUENCE</scope>
    <source>
        <strain evidence="1">MGRD01-02</strain>
    </source>
</reference>
<dbReference type="AlphaFoldDB" id="A0A941EI00"/>
<organism evidence="1 2">
    <name type="scientific">Actinospica acidithermotolerans</name>
    <dbReference type="NCBI Taxonomy" id="2828514"/>
    <lineage>
        <taxon>Bacteria</taxon>
        <taxon>Bacillati</taxon>
        <taxon>Actinomycetota</taxon>
        <taxon>Actinomycetes</taxon>
        <taxon>Catenulisporales</taxon>
        <taxon>Actinospicaceae</taxon>
        <taxon>Actinospica</taxon>
    </lineage>
</organism>
<comment type="caution">
    <text evidence="1">The sequence shown here is derived from an EMBL/GenBank/DDBJ whole genome shotgun (WGS) entry which is preliminary data.</text>
</comment>
<evidence type="ECO:0000313" key="1">
    <source>
        <dbReference type="EMBL" id="MBR7830872.1"/>
    </source>
</evidence>
<gene>
    <name evidence="1" type="ORF">KDK95_31500</name>
</gene>
<accession>A0A941EI00</accession>
<proteinExistence type="predicted"/>
<sequence length="185" mass="20252">MRVPQGVNVPRIRAPRALAAGVGTLLQAADLMTELGTETVRAALSKSADLVYRASCGYQDAADRGELVLSTCAAEASRRLVRTADDLAAWADRHVVRRVIESMTPYLIDQLVPTVIDGVMPKIRTDVIPVVIEDLADDERVRAMIAQQSQDVLTWGVTEVRRASANGDDRVESALHRVLRRDARP</sequence>
<dbReference type="EMBL" id="JAGSOH010000163">
    <property type="protein sequence ID" value="MBR7830872.1"/>
    <property type="molecule type" value="Genomic_DNA"/>
</dbReference>
<keyword evidence="2" id="KW-1185">Reference proteome</keyword>
<dbReference type="Proteomes" id="UP000676325">
    <property type="component" value="Unassembled WGS sequence"/>
</dbReference>
<evidence type="ECO:0000313" key="2">
    <source>
        <dbReference type="Proteomes" id="UP000676325"/>
    </source>
</evidence>